<dbReference type="Pfam" id="PF06026">
    <property type="entry name" value="Rib_5-P_isom_A"/>
    <property type="match status" value="1"/>
</dbReference>
<comment type="subunit">
    <text evidence="2">Homodimer.</text>
</comment>
<comment type="caution">
    <text evidence="3">The sequence shown here is derived from an EMBL/GenBank/DDBJ whole genome shotgun (WGS) entry which is preliminary data.</text>
</comment>
<comment type="pathway">
    <text evidence="2">Carbohydrate degradation; pentose phosphate pathway; D-ribose 5-phosphate from D-ribulose 5-phosphate (non-oxidative stage): step 1/1.</text>
</comment>
<proteinExistence type="inferred from homology"/>
<dbReference type="HAMAP" id="MF_00170">
    <property type="entry name" value="Rib_5P_isom_A"/>
    <property type="match status" value="1"/>
</dbReference>
<evidence type="ECO:0000256" key="2">
    <source>
        <dbReference type="HAMAP-Rule" id="MF_00170"/>
    </source>
</evidence>
<dbReference type="PANTHER" id="PTHR11934">
    <property type="entry name" value="RIBOSE-5-PHOSPHATE ISOMERASE"/>
    <property type="match status" value="1"/>
</dbReference>
<comment type="function">
    <text evidence="2">Catalyzes the reversible conversion of ribose-5-phosphate to ribulose 5-phosphate.</text>
</comment>
<dbReference type="NCBIfam" id="TIGR00021">
    <property type="entry name" value="rpiA"/>
    <property type="match status" value="1"/>
</dbReference>
<organism evidence="3 4">
    <name type="scientific">Sneathiella chinensis</name>
    <dbReference type="NCBI Taxonomy" id="349750"/>
    <lineage>
        <taxon>Bacteria</taxon>
        <taxon>Pseudomonadati</taxon>
        <taxon>Pseudomonadota</taxon>
        <taxon>Alphaproteobacteria</taxon>
        <taxon>Sneathiellales</taxon>
        <taxon>Sneathiellaceae</taxon>
        <taxon>Sneathiella</taxon>
    </lineage>
</organism>
<gene>
    <name evidence="2 3" type="primary">rpiA</name>
    <name evidence="3" type="ORF">GCM10007924_02610</name>
</gene>
<dbReference type="EMBL" id="BSNF01000001">
    <property type="protein sequence ID" value="GLQ05040.1"/>
    <property type="molecule type" value="Genomic_DNA"/>
</dbReference>
<dbReference type="CDD" id="cd01398">
    <property type="entry name" value="RPI_A"/>
    <property type="match status" value="1"/>
</dbReference>
<keyword evidence="1 2" id="KW-0413">Isomerase</keyword>
<reference evidence="3" key="2">
    <citation type="submission" date="2023-01" db="EMBL/GenBank/DDBJ databases">
        <title>Draft genome sequence of Sneathiella chinensis strain NBRC 103408.</title>
        <authorList>
            <person name="Sun Q."/>
            <person name="Mori K."/>
        </authorList>
    </citation>
    <scope>NUCLEOTIDE SEQUENCE</scope>
    <source>
        <strain evidence="3">NBRC 103408</strain>
    </source>
</reference>
<feature type="binding site" evidence="2">
    <location>
        <position position="123"/>
    </location>
    <ligand>
        <name>substrate</name>
    </ligand>
</feature>
<dbReference type="SUPFAM" id="SSF100950">
    <property type="entry name" value="NagB/RpiA/CoA transferase-like"/>
    <property type="match status" value="1"/>
</dbReference>
<reference evidence="3" key="1">
    <citation type="journal article" date="2014" name="Int. J. Syst. Evol. Microbiol.">
        <title>Complete genome of a new Firmicutes species belonging to the dominant human colonic microbiota ('Ruminococcus bicirculans') reveals two chromosomes and a selective capacity to utilize plant glucans.</title>
        <authorList>
            <consortium name="NISC Comparative Sequencing Program"/>
            <person name="Wegmann U."/>
            <person name="Louis P."/>
            <person name="Goesmann A."/>
            <person name="Henrissat B."/>
            <person name="Duncan S.H."/>
            <person name="Flint H.J."/>
        </authorList>
    </citation>
    <scope>NUCLEOTIDE SEQUENCE</scope>
    <source>
        <strain evidence="3">NBRC 103408</strain>
    </source>
</reference>
<dbReference type="InterPro" id="IPR020672">
    <property type="entry name" value="Ribose5P_isomerase_typA_subgr"/>
</dbReference>
<comment type="similarity">
    <text evidence="2">Belongs to the ribose 5-phosphate isomerase family.</text>
</comment>
<dbReference type="InterPro" id="IPR037171">
    <property type="entry name" value="NagB/RpiA_transferase-like"/>
</dbReference>
<sequence length="224" mass="23520">MTEDEQKLAAAKAAVEHIKDGMVVGLGTGSTAAKMVDLVGERVKNGLDIIAVPTSEATARQAEALGIRVVGLDEVSVIDLTIDGTDEVDPEKRLIKGGGGAHLREKIVASLSDRMIVIAENKKMVGKLGAFKLPVEVIPFAAGALLPKMEALGSTPEIRMKDGQPFLTDEGNQIIDCAFGEIDDPEELALTLSTTPGVVEHGLFIDYADLVLIGTDDGVKTFGG</sequence>
<dbReference type="EC" id="5.3.1.6" evidence="2"/>
<feature type="binding site" evidence="2">
    <location>
        <begin position="83"/>
        <end position="86"/>
    </location>
    <ligand>
        <name>substrate</name>
    </ligand>
</feature>
<protein>
    <recommendedName>
        <fullName evidence="2">Ribose-5-phosphate isomerase A</fullName>
        <ecNumber evidence="2">5.3.1.6</ecNumber>
    </recommendedName>
    <alternativeName>
        <fullName evidence="2">Phosphoriboisomerase A</fullName>
        <shortName evidence="2">PRI</shortName>
    </alternativeName>
</protein>
<keyword evidence="4" id="KW-1185">Reference proteome</keyword>
<evidence type="ECO:0000256" key="1">
    <source>
        <dbReference type="ARBA" id="ARBA00023235"/>
    </source>
</evidence>
<dbReference type="NCBIfam" id="NF001924">
    <property type="entry name" value="PRK00702.1"/>
    <property type="match status" value="1"/>
</dbReference>
<dbReference type="InterPro" id="IPR004788">
    <property type="entry name" value="Ribose5P_isomerase_type_A"/>
</dbReference>
<evidence type="ECO:0000313" key="3">
    <source>
        <dbReference type="EMBL" id="GLQ05040.1"/>
    </source>
</evidence>
<evidence type="ECO:0000313" key="4">
    <source>
        <dbReference type="Proteomes" id="UP001161409"/>
    </source>
</evidence>
<feature type="binding site" evidence="2">
    <location>
        <begin position="96"/>
        <end position="99"/>
    </location>
    <ligand>
        <name>substrate</name>
    </ligand>
</feature>
<feature type="binding site" evidence="2">
    <location>
        <begin position="28"/>
        <end position="31"/>
    </location>
    <ligand>
        <name>substrate</name>
    </ligand>
</feature>
<dbReference type="Gene3D" id="3.40.50.1360">
    <property type="match status" value="1"/>
</dbReference>
<dbReference type="GO" id="GO:0016853">
    <property type="term" value="F:isomerase activity"/>
    <property type="evidence" value="ECO:0007669"/>
    <property type="project" value="UniProtKB-KW"/>
</dbReference>
<accession>A0ABQ5TYV5</accession>
<name>A0ABQ5TYV5_9PROT</name>
<dbReference type="SUPFAM" id="SSF75445">
    <property type="entry name" value="D-ribose-5-phosphate isomerase (RpiA), lid domain"/>
    <property type="match status" value="1"/>
</dbReference>
<feature type="active site" description="Proton acceptor" evidence="2">
    <location>
        <position position="105"/>
    </location>
</feature>
<dbReference type="Proteomes" id="UP001161409">
    <property type="component" value="Unassembled WGS sequence"/>
</dbReference>
<dbReference type="RefSeq" id="WP_169559075.1">
    <property type="nucleotide sequence ID" value="NZ_BSNF01000001.1"/>
</dbReference>
<dbReference type="Gene3D" id="3.30.70.260">
    <property type="match status" value="1"/>
</dbReference>
<comment type="catalytic activity">
    <reaction evidence="2">
        <text>aldehydo-D-ribose 5-phosphate = D-ribulose 5-phosphate</text>
        <dbReference type="Rhea" id="RHEA:14657"/>
        <dbReference type="ChEBI" id="CHEBI:58121"/>
        <dbReference type="ChEBI" id="CHEBI:58273"/>
        <dbReference type="EC" id="5.3.1.6"/>
    </reaction>
</comment>
<dbReference type="PANTHER" id="PTHR11934:SF0">
    <property type="entry name" value="RIBOSE-5-PHOSPHATE ISOMERASE"/>
    <property type="match status" value="1"/>
</dbReference>